<dbReference type="Proteomes" id="UP000466442">
    <property type="component" value="Unassembled WGS sequence"/>
</dbReference>
<organism evidence="2 3">
    <name type="scientific">Apolygus lucorum</name>
    <name type="common">Small green plant bug</name>
    <name type="synonym">Lygocoris lucorum</name>
    <dbReference type="NCBI Taxonomy" id="248454"/>
    <lineage>
        <taxon>Eukaryota</taxon>
        <taxon>Metazoa</taxon>
        <taxon>Ecdysozoa</taxon>
        <taxon>Arthropoda</taxon>
        <taxon>Hexapoda</taxon>
        <taxon>Insecta</taxon>
        <taxon>Pterygota</taxon>
        <taxon>Neoptera</taxon>
        <taxon>Paraneoptera</taxon>
        <taxon>Hemiptera</taxon>
        <taxon>Heteroptera</taxon>
        <taxon>Panheteroptera</taxon>
        <taxon>Cimicomorpha</taxon>
        <taxon>Miridae</taxon>
        <taxon>Mirini</taxon>
        <taxon>Apolygus</taxon>
    </lineage>
</organism>
<reference evidence="2" key="1">
    <citation type="journal article" date="2021" name="Mol. Ecol. Resour.">
        <title>Apolygus lucorum genome provides insights into omnivorousness and mesophyll feeding.</title>
        <authorList>
            <person name="Liu Y."/>
            <person name="Liu H."/>
            <person name="Wang H."/>
            <person name="Huang T."/>
            <person name="Liu B."/>
            <person name="Yang B."/>
            <person name="Yin L."/>
            <person name="Li B."/>
            <person name="Zhang Y."/>
            <person name="Zhang S."/>
            <person name="Jiang F."/>
            <person name="Zhang X."/>
            <person name="Ren Y."/>
            <person name="Wang B."/>
            <person name="Wang S."/>
            <person name="Lu Y."/>
            <person name="Wu K."/>
            <person name="Fan W."/>
            <person name="Wang G."/>
        </authorList>
    </citation>
    <scope>NUCLEOTIDE SEQUENCE</scope>
    <source>
        <strain evidence="2">12Hb</strain>
    </source>
</reference>
<keyword evidence="3" id="KW-1185">Reference proteome</keyword>
<dbReference type="EMBL" id="WIXP02000010">
    <property type="protein sequence ID" value="KAF6204379.1"/>
    <property type="molecule type" value="Genomic_DNA"/>
</dbReference>
<gene>
    <name evidence="2" type="ORF">GE061_002720</name>
</gene>
<sequence length="90" mass="10040">MSRIAVSEALMTQLEDVLHDTDAINSTHRRDQPLAPAFSAPPAQPVERGWLQERSDWSRARKKPNPLAAAGRSGPIVPLRGTWEDRLSEE</sequence>
<evidence type="ECO:0000256" key="1">
    <source>
        <dbReference type="SAM" id="MobiDB-lite"/>
    </source>
</evidence>
<feature type="compositionally biased region" description="Basic and acidic residues" evidence="1">
    <location>
        <begin position="23"/>
        <end position="32"/>
    </location>
</feature>
<evidence type="ECO:0000313" key="3">
    <source>
        <dbReference type="Proteomes" id="UP000466442"/>
    </source>
</evidence>
<accession>A0A8S9X798</accession>
<dbReference type="AlphaFoldDB" id="A0A8S9X798"/>
<evidence type="ECO:0000313" key="2">
    <source>
        <dbReference type="EMBL" id="KAF6204379.1"/>
    </source>
</evidence>
<comment type="caution">
    <text evidence="2">The sequence shown here is derived from an EMBL/GenBank/DDBJ whole genome shotgun (WGS) entry which is preliminary data.</text>
</comment>
<feature type="region of interest" description="Disordered" evidence="1">
    <location>
        <begin position="23"/>
        <end position="90"/>
    </location>
</feature>
<proteinExistence type="predicted"/>
<protein>
    <submittedName>
        <fullName evidence="2">Uncharacterized protein</fullName>
    </submittedName>
</protein>
<name>A0A8S9X798_APOLU</name>
<feature type="compositionally biased region" description="Basic and acidic residues" evidence="1">
    <location>
        <begin position="50"/>
        <end position="59"/>
    </location>
</feature>